<dbReference type="PANTHER" id="PTHR44688:SF16">
    <property type="entry name" value="DNA-BINDING TRANSCRIPTIONAL ACTIVATOR DEVR_DOSR"/>
    <property type="match status" value="1"/>
</dbReference>
<evidence type="ECO:0000256" key="1">
    <source>
        <dbReference type="ARBA" id="ARBA00023015"/>
    </source>
</evidence>
<dbReference type="PROSITE" id="PS00622">
    <property type="entry name" value="HTH_LUXR_1"/>
    <property type="match status" value="1"/>
</dbReference>
<evidence type="ECO:0000256" key="2">
    <source>
        <dbReference type="ARBA" id="ARBA00023125"/>
    </source>
</evidence>
<reference evidence="5 6" key="1">
    <citation type="submission" date="2019-03" db="EMBL/GenBank/DDBJ databases">
        <title>Genomic Encyclopedia of Archaeal and Bacterial Type Strains, Phase II (KMG-II): from individual species to whole genera.</title>
        <authorList>
            <person name="Goeker M."/>
        </authorList>
    </citation>
    <scope>NUCLEOTIDE SEQUENCE [LARGE SCALE GENOMIC DNA]</scope>
    <source>
        <strain evidence="5 6">DSM 28213</strain>
    </source>
</reference>
<dbReference type="GO" id="GO:0006355">
    <property type="term" value="P:regulation of DNA-templated transcription"/>
    <property type="evidence" value="ECO:0007669"/>
    <property type="project" value="InterPro"/>
</dbReference>
<evidence type="ECO:0000313" key="5">
    <source>
        <dbReference type="EMBL" id="TDS65079.1"/>
    </source>
</evidence>
<dbReference type="SMART" id="SM00421">
    <property type="entry name" value="HTH_LUXR"/>
    <property type="match status" value="1"/>
</dbReference>
<dbReference type="Gene3D" id="1.10.10.10">
    <property type="entry name" value="Winged helix-like DNA-binding domain superfamily/Winged helix DNA-binding domain"/>
    <property type="match status" value="1"/>
</dbReference>
<evidence type="ECO:0000313" key="6">
    <source>
        <dbReference type="Proteomes" id="UP000295215"/>
    </source>
</evidence>
<dbReference type="InterPro" id="IPR000792">
    <property type="entry name" value="Tscrpt_reg_LuxR_C"/>
</dbReference>
<dbReference type="OrthoDB" id="965844at2"/>
<protein>
    <submittedName>
        <fullName evidence="5">Regulatory LuxR family protein</fullName>
    </submittedName>
</protein>
<dbReference type="PANTHER" id="PTHR44688">
    <property type="entry name" value="DNA-BINDING TRANSCRIPTIONAL ACTIVATOR DEVR_DOSR"/>
    <property type="match status" value="1"/>
</dbReference>
<dbReference type="PRINTS" id="PR00038">
    <property type="entry name" value="HTHLUXR"/>
</dbReference>
<dbReference type="InterPro" id="IPR036388">
    <property type="entry name" value="WH-like_DNA-bd_sf"/>
</dbReference>
<gene>
    <name evidence="5" type="ORF">C8P70_103101</name>
</gene>
<keyword evidence="6" id="KW-1185">Reference proteome</keyword>
<sequence length="244" mass="28526">MSSHYLKLDKISIQRQLHSIESDLSSFLYDINDIGEVMPASVMIHNFKREEPRGISYMNEWGRMNLGTTLEELNNLGEEYLTKYFLAEETETIVLQVAKYCAERDFTKHCSFFQRVKVYGEKDYLWFYSSCKLLRNRNKQIDDNIQLIMVSCPVQGMGNMVNKVNKTLGESLYIKDNYKKFVLLSKREKEIIGLMAYGKTSKEIAEVLFLSTHTVQTHRKNILKKTEFTSFAELLKFAMAFELI</sequence>
<dbReference type="Pfam" id="PF00196">
    <property type="entry name" value="GerE"/>
    <property type="match status" value="1"/>
</dbReference>
<keyword evidence="1" id="KW-0805">Transcription regulation</keyword>
<keyword evidence="2" id="KW-0238">DNA-binding</keyword>
<dbReference type="PROSITE" id="PS50043">
    <property type="entry name" value="HTH_LUXR_2"/>
    <property type="match status" value="1"/>
</dbReference>
<evidence type="ECO:0000256" key="3">
    <source>
        <dbReference type="ARBA" id="ARBA00023163"/>
    </source>
</evidence>
<evidence type="ECO:0000259" key="4">
    <source>
        <dbReference type="PROSITE" id="PS50043"/>
    </source>
</evidence>
<dbReference type="SUPFAM" id="SSF46894">
    <property type="entry name" value="C-terminal effector domain of the bipartite response regulators"/>
    <property type="match status" value="1"/>
</dbReference>
<organism evidence="5 6">
    <name type="scientific">Myroides indicus</name>
    <dbReference type="NCBI Taxonomy" id="1323422"/>
    <lineage>
        <taxon>Bacteria</taxon>
        <taxon>Pseudomonadati</taxon>
        <taxon>Bacteroidota</taxon>
        <taxon>Flavobacteriia</taxon>
        <taxon>Flavobacteriales</taxon>
        <taxon>Flavobacteriaceae</taxon>
        <taxon>Myroides</taxon>
    </lineage>
</organism>
<proteinExistence type="predicted"/>
<dbReference type="AlphaFoldDB" id="A0A4R7FCB4"/>
<dbReference type="Proteomes" id="UP000295215">
    <property type="component" value="Unassembled WGS sequence"/>
</dbReference>
<dbReference type="EMBL" id="SOAG01000003">
    <property type="protein sequence ID" value="TDS65079.1"/>
    <property type="molecule type" value="Genomic_DNA"/>
</dbReference>
<dbReference type="GO" id="GO:0003677">
    <property type="term" value="F:DNA binding"/>
    <property type="evidence" value="ECO:0007669"/>
    <property type="project" value="UniProtKB-KW"/>
</dbReference>
<dbReference type="CDD" id="cd06170">
    <property type="entry name" value="LuxR_C_like"/>
    <property type="match status" value="1"/>
</dbReference>
<dbReference type="InterPro" id="IPR016032">
    <property type="entry name" value="Sig_transdc_resp-reg_C-effctor"/>
</dbReference>
<comment type="caution">
    <text evidence="5">The sequence shown here is derived from an EMBL/GenBank/DDBJ whole genome shotgun (WGS) entry which is preliminary data.</text>
</comment>
<keyword evidence="3" id="KW-0804">Transcription</keyword>
<name>A0A4R7FCB4_9FLAO</name>
<feature type="domain" description="HTH luxR-type" evidence="4">
    <location>
        <begin position="177"/>
        <end position="242"/>
    </location>
</feature>
<dbReference type="RefSeq" id="WP_133711685.1">
    <property type="nucleotide sequence ID" value="NZ_SOAG01000003.1"/>
</dbReference>
<accession>A0A4R7FCB4</accession>